<dbReference type="EMBL" id="JAACJL010000044">
    <property type="protein sequence ID" value="KAF4615447.1"/>
    <property type="molecule type" value="Genomic_DNA"/>
</dbReference>
<evidence type="ECO:0000259" key="14">
    <source>
        <dbReference type="PROSITE" id="PS50089"/>
    </source>
</evidence>
<dbReference type="GO" id="GO:0043022">
    <property type="term" value="F:ribosome binding"/>
    <property type="evidence" value="ECO:0007669"/>
    <property type="project" value="TreeGrafter"/>
</dbReference>
<evidence type="ECO:0000256" key="7">
    <source>
        <dbReference type="ARBA" id="ARBA00022679"/>
    </source>
</evidence>
<dbReference type="PANTHER" id="PTHR22938">
    <property type="entry name" value="ZINC FINGER PROTEIN 598"/>
    <property type="match status" value="1"/>
</dbReference>
<evidence type="ECO:0000256" key="4">
    <source>
        <dbReference type="ARBA" id="ARBA00012483"/>
    </source>
</evidence>
<protein>
    <recommendedName>
        <fullName evidence="4">RING-type E3 ubiquitin transferase</fullName>
        <ecNumber evidence="4">2.3.2.27</ecNumber>
    </recommendedName>
</protein>
<keyword evidence="6" id="KW-0597">Phosphoprotein</keyword>
<evidence type="ECO:0000256" key="2">
    <source>
        <dbReference type="ARBA" id="ARBA00004496"/>
    </source>
</evidence>
<feature type="compositionally biased region" description="Low complexity" evidence="13">
    <location>
        <begin position="38"/>
        <end position="67"/>
    </location>
</feature>
<dbReference type="GO" id="GO:0005737">
    <property type="term" value="C:cytoplasm"/>
    <property type="evidence" value="ECO:0007669"/>
    <property type="project" value="UniProtKB-SubCell"/>
</dbReference>
<feature type="compositionally biased region" description="Polar residues" evidence="13">
    <location>
        <begin position="687"/>
        <end position="700"/>
    </location>
</feature>
<dbReference type="InterPro" id="IPR056437">
    <property type="entry name" value="Znf-C2H2_ZNF598/HEL2"/>
</dbReference>
<organism evidence="15 16">
    <name type="scientific">Agrocybe pediades</name>
    <dbReference type="NCBI Taxonomy" id="84607"/>
    <lineage>
        <taxon>Eukaryota</taxon>
        <taxon>Fungi</taxon>
        <taxon>Dikarya</taxon>
        <taxon>Basidiomycota</taxon>
        <taxon>Agaricomycotina</taxon>
        <taxon>Agaricomycetes</taxon>
        <taxon>Agaricomycetidae</taxon>
        <taxon>Agaricales</taxon>
        <taxon>Agaricineae</taxon>
        <taxon>Strophariaceae</taxon>
        <taxon>Agrocybe</taxon>
    </lineage>
</organism>
<feature type="region of interest" description="Disordered" evidence="13">
    <location>
        <begin position="389"/>
        <end position="478"/>
    </location>
</feature>
<feature type="compositionally biased region" description="Acidic residues" evidence="13">
    <location>
        <begin position="792"/>
        <end position="802"/>
    </location>
</feature>
<dbReference type="SMART" id="SM00355">
    <property type="entry name" value="ZnF_C2H2"/>
    <property type="match status" value="4"/>
</dbReference>
<dbReference type="PROSITE" id="PS50089">
    <property type="entry name" value="ZF_RING_2"/>
    <property type="match status" value="1"/>
</dbReference>
<feature type="region of interest" description="Disordered" evidence="13">
    <location>
        <begin position="661"/>
        <end position="832"/>
    </location>
</feature>
<evidence type="ECO:0000313" key="16">
    <source>
        <dbReference type="Proteomes" id="UP000521872"/>
    </source>
</evidence>
<dbReference type="GO" id="GO:0072344">
    <property type="term" value="P:rescue of stalled ribosome"/>
    <property type="evidence" value="ECO:0007669"/>
    <property type="project" value="InterPro"/>
</dbReference>
<dbReference type="Proteomes" id="UP000521872">
    <property type="component" value="Unassembled WGS sequence"/>
</dbReference>
<dbReference type="InterPro" id="IPR057634">
    <property type="entry name" value="PAH_ZNF598/HEL2"/>
</dbReference>
<keyword evidence="9 12" id="KW-0863">Zinc-finger</keyword>
<evidence type="ECO:0000256" key="5">
    <source>
        <dbReference type="ARBA" id="ARBA00022490"/>
    </source>
</evidence>
<dbReference type="Pfam" id="PF25447">
    <property type="entry name" value="RING_ZNF598"/>
    <property type="match status" value="1"/>
</dbReference>
<evidence type="ECO:0000256" key="12">
    <source>
        <dbReference type="PROSITE-ProRule" id="PRU00175"/>
    </source>
</evidence>
<comment type="catalytic activity">
    <reaction evidence="1">
        <text>S-ubiquitinyl-[E2 ubiquitin-conjugating enzyme]-L-cysteine + [acceptor protein]-L-lysine = [E2 ubiquitin-conjugating enzyme]-L-cysteine + N(6)-ubiquitinyl-[acceptor protein]-L-lysine.</text>
        <dbReference type="EC" id="2.3.2.27"/>
    </reaction>
</comment>
<keyword evidence="8" id="KW-0479">Metal-binding</keyword>
<dbReference type="InterPro" id="IPR013087">
    <property type="entry name" value="Znf_C2H2_type"/>
</dbReference>
<feature type="compositionally biased region" description="Polar residues" evidence="13">
    <location>
        <begin position="454"/>
        <end position="477"/>
    </location>
</feature>
<dbReference type="Pfam" id="PF23202">
    <property type="entry name" value="PAH_ZNF598"/>
    <property type="match status" value="1"/>
</dbReference>
<evidence type="ECO:0000256" key="8">
    <source>
        <dbReference type="ARBA" id="ARBA00022723"/>
    </source>
</evidence>
<keyword evidence="16" id="KW-1185">Reference proteome</keyword>
<evidence type="ECO:0000256" key="9">
    <source>
        <dbReference type="ARBA" id="ARBA00022771"/>
    </source>
</evidence>
<comment type="subcellular location">
    <subcellularLocation>
        <location evidence="2">Cytoplasm</location>
    </subcellularLocation>
</comment>
<dbReference type="InterPro" id="IPR044288">
    <property type="entry name" value="ZNF598/HEL2"/>
</dbReference>
<name>A0A8H4VMV8_9AGAR</name>
<evidence type="ECO:0000256" key="11">
    <source>
        <dbReference type="ARBA" id="ARBA00035113"/>
    </source>
</evidence>
<dbReference type="PANTHER" id="PTHR22938:SF0">
    <property type="entry name" value="E3 UBIQUITIN-PROTEIN LIGASE ZNF598"/>
    <property type="match status" value="1"/>
</dbReference>
<comment type="caution">
    <text evidence="15">The sequence shown here is derived from an EMBL/GenBank/DDBJ whole genome shotgun (WGS) entry which is preliminary data.</text>
</comment>
<evidence type="ECO:0000256" key="10">
    <source>
        <dbReference type="ARBA" id="ARBA00022833"/>
    </source>
</evidence>
<reference evidence="15 16" key="1">
    <citation type="submission" date="2019-12" db="EMBL/GenBank/DDBJ databases">
        <authorList>
            <person name="Floudas D."/>
            <person name="Bentzer J."/>
            <person name="Ahren D."/>
            <person name="Johansson T."/>
            <person name="Persson P."/>
            <person name="Tunlid A."/>
        </authorList>
    </citation>
    <scope>NUCLEOTIDE SEQUENCE [LARGE SCALE GENOMIC DNA]</scope>
    <source>
        <strain evidence="15 16">CBS 102.39</strain>
    </source>
</reference>
<dbReference type="Gene3D" id="3.30.40.10">
    <property type="entry name" value="Zinc/RING finger domain, C3HC4 (zinc finger)"/>
    <property type="match status" value="1"/>
</dbReference>
<dbReference type="CDD" id="cd16615">
    <property type="entry name" value="RING-HC_ZNF598"/>
    <property type="match status" value="1"/>
</dbReference>
<gene>
    <name evidence="15" type="ORF">D9613_002504</name>
</gene>
<dbReference type="GO" id="GO:0061630">
    <property type="term" value="F:ubiquitin protein ligase activity"/>
    <property type="evidence" value="ECO:0007669"/>
    <property type="project" value="UniProtKB-EC"/>
</dbReference>
<feature type="domain" description="RING-type" evidence="14">
    <location>
        <begin position="119"/>
        <end position="159"/>
    </location>
</feature>
<feature type="region of interest" description="Disordered" evidence="13">
    <location>
        <begin position="1"/>
        <end position="100"/>
    </location>
</feature>
<feature type="compositionally biased region" description="Low complexity" evidence="13">
    <location>
        <begin position="711"/>
        <end position="722"/>
    </location>
</feature>
<evidence type="ECO:0000256" key="3">
    <source>
        <dbReference type="ARBA" id="ARBA00004906"/>
    </source>
</evidence>
<keyword evidence="10" id="KW-0862">Zinc</keyword>
<dbReference type="EC" id="2.3.2.27" evidence="4"/>
<dbReference type="AlphaFoldDB" id="A0A8H4VMV8"/>
<feature type="compositionally biased region" description="Polar residues" evidence="13">
    <location>
        <begin position="744"/>
        <end position="761"/>
    </location>
</feature>
<evidence type="ECO:0000256" key="1">
    <source>
        <dbReference type="ARBA" id="ARBA00000900"/>
    </source>
</evidence>
<evidence type="ECO:0000313" key="15">
    <source>
        <dbReference type="EMBL" id="KAF4615447.1"/>
    </source>
</evidence>
<dbReference type="GO" id="GO:0008270">
    <property type="term" value="F:zinc ion binding"/>
    <property type="evidence" value="ECO:0007669"/>
    <property type="project" value="UniProtKB-KW"/>
</dbReference>
<proteinExistence type="inferred from homology"/>
<dbReference type="Pfam" id="PF23230">
    <property type="entry name" value="zf-C2H2_13"/>
    <property type="match status" value="1"/>
</dbReference>
<keyword evidence="5" id="KW-0963">Cytoplasm</keyword>
<feature type="compositionally biased region" description="Basic and acidic residues" evidence="13">
    <location>
        <begin position="400"/>
        <end position="416"/>
    </location>
</feature>
<dbReference type="InterPro" id="IPR013083">
    <property type="entry name" value="Znf_RING/FYVE/PHD"/>
</dbReference>
<dbReference type="GO" id="GO:0016567">
    <property type="term" value="P:protein ubiquitination"/>
    <property type="evidence" value="ECO:0007669"/>
    <property type="project" value="TreeGrafter"/>
</dbReference>
<dbReference type="InterPro" id="IPR041888">
    <property type="entry name" value="RING-HC_ZNF598/HEL2"/>
</dbReference>
<sequence length="832" mass="89238">MSAEVATQVRASTTSESSRGRRNNRANRGGASTGGGATSATANTTANTNTNNNNNNARGPNRNPRQGGRAGGGGGGKGRDKVQQPAEQIASKTDEKPGQDIAQGMAEMAVSEDGDIEICWICAEPVKYWAVSQCNHRTCHVCAIRLRALYKKNDCTFCKEPQPTVVFTLLPDALFATYNLDQMLKDNRLSAYFESQEMMDEALLLLRFNCADKDCDYIGNGWADLRLHSRATHGKLMCDLCIRHKKVFCHEHTLYTASALSAHLPSMNYRPGKAPPKEIPEGGIHPFCAFCRECYFGDDELYAHMREKHEECFICKRNEIKDKYFANYESLEQHFTTDHYPCTNSECQAQKFVVFNTPLDLKAHMVEAHGQSMNPRDLKEARKVVADFSYEQVNHPGRFGRRDRERDRDRDRDREPPPQPQASTSAAAGPSTTARPAGGNRRREGFGGALTTEGAGTSGAQSNSRQPSRPSTPQMNSDIDPAVAERHAAFLARLQQYAPNPTNAVTAVKAATRGYRSSETSARDLILTVWNVLDRHLDHTASIVNMFIDLLDDDEKKQDLLTSWKGFAVEQRRQFPDLTPTATGSAYAGITSGRVLNVKHSTATRSSQSQQVWNRVAMAASNSAALPPVPRPRIPAASLYQQQQPQQAQQAAASQEKFPVLGAGSSASGSGSGGPGQAPAAPAFRQGQRTTPWSASSAQPSGLRAQAAPTPVSVSMPSSSSSRISGKKAAQPPKLSSALFPELPSSSAARSKPQVSGNVSLRNILGGGGAPPVSKWGGAGGSGSGSGGNVDGDGEGGNEEDAAGQTGGGGGKGKKGKGKQKQTLFTLGSFPN</sequence>
<evidence type="ECO:0000256" key="13">
    <source>
        <dbReference type="SAM" id="MobiDB-lite"/>
    </source>
</evidence>
<keyword evidence="7" id="KW-0808">Transferase</keyword>
<feature type="compositionally biased region" description="Low complexity" evidence="13">
    <location>
        <begin position="421"/>
        <end position="439"/>
    </location>
</feature>
<accession>A0A8H4VMV8</accession>
<evidence type="ECO:0000256" key="6">
    <source>
        <dbReference type="ARBA" id="ARBA00022553"/>
    </source>
</evidence>
<comment type="pathway">
    <text evidence="3">Protein modification; protein ubiquitination.</text>
</comment>
<feature type="compositionally biased region" description="Gly residues" evidence="13">
    <location>
        <begin position="777"/>
        <end position="791"/>
    </location>
</feature>
<dbReference type="InterPro" id="IPR001841">
    <property type="entry name" value="Znf_RING"/>
</dbReference>
<comment type="similarity">
    <text evidence="11">Belongs to the ZNF598/HEL2 family.</text>
</comment>
<dbReference type="SUPFAM" id="SSF57850">
    <property type="entry name" value="RING/U-box"/>
    <property type="match status" value="1"/>
</dbReference>